<evidence type="ECO:0000313" key="2">
    <source>
        <dbReference type="Proteomes" id="UP000283530"/>
    </source>
</evidence>
<dbReference type="Proteomes" id="UP000283530">
    <property type="component" value="Unassembled WGS sequence"/>
</dbReference>
<name>A0A443PX37_9MAGN</name>
<dbReference type="OrthoDB" id="1928026at2759"/>
<organism evidence="1 2">
    <name type="scientific">Cinnamomum micranthum f. kanehirae</name>
    <dbReference type="NCBI Taxonomy" id="337451"/>
    <lineage>
        <taxon>Eukaryota</taxon>
        <taxon>Viridiplantae</taxon>
        <taxon>Streptophyta</taxon>
        <taxon>Embryophyta</taxon>
        <taxon>Tracheophyta</taxon>
        <taxon>Spermatophyta</taxon>
        <taxon>Magnoliopsida</taxon>
        <taxon>Magnoliidae</taxon>
        <taxon>Laurales</taxon>
        <taxon>Lauraceae</taxon>
        <taxon>Cinnamomum</taxon>
    </lineage>
</organism>
<accession>A0A443PX37</accession>
<dbReference type="EMBL" id="QPKB01000011">
    <property type="protein sequence ID" value="RWR95345.1"/>
    <property type="molecule type" value="Genomic_DNA"/>
</dbReference>
<sequence>MAASTTARVSLRAAALLLLLLVAFYVGRPLYWKLSATIHDIRHNKQTVKQGISQFVLDAQRSVGWIHDESDSGLADDSSVQKLGTATHRRILRVLDPDLNGWPR</sequence>
<proteinExistence type="predicted"/>
<dbReference type="AlphaFoldDB" id="A0A443PX37"/>
<evidence type="ECO:0000313" key="1">
    <source>
        <dbReference type="EMBL" id="RWR95345.1"/>
    </source>
</evidence>
<evidence type="ECO:0008006" key="3">
    <source>
        <dbReference type="Google" id="ProtNLM"/>
    </source>
</evidence>
<gene>
    <name evidence="1" type="ORF">CKAN_02468400</name>
</gene>
<reference evidence="1 2" key="1">
    <citation type="journal article" date="2019" name="Nat. Plants">
        <title>Stout camphor tree genome fills gaps in understanding of flowering plant genome evolution.</title>
        <authorList>
            <person name="Chaw S.M."/>
            <person name="Liu Y.C."/>
            <person name="Wu Y.W."/>
            <person name="Wang H.Y."/>
            <person name="Lin C.I."/>
            <person name="Wu C.S."/>
            <person name="Ke H.M."/>
            <person name="Chang L.Y."/>
            <person name="Hsu C.Y."/>
            <person name="Yang H.T."/>
            <person name="Sudianto E."/>
            <person name="Hsu M.H."/>
            <person name="Wu K.P."/>
            <person name="Wang L.N."/>
            <person name="Leebens-Mack J.H."/>
            <person name="Tsai I.J."/>
        </authorList>
    </citation>
    <scope>NUCLEOTIDE SEQUENCE [LARGE SCALE GENOMIC DNA]</scope>
    <source>
        <strain evidence="2">cv. Chaw 1501</strain>
        <tissue evidence="1">Young leaves</tissue>
    </source>
</reference>
<protein>
    <recommendedName>
        <fullName evidence="3">Low-density receptor-like protein</fullName>
    </recommendedName>
</protein>
<keyword evidence="2" id="KW-1185">Reference proteome</keyword>
<comment type="caution">
    <text evidence="1">The sequence shown here is derived from an EMBL/GenBank/DDBJ whole genome shotgun (WGS) entry which is preliminary data.</text>
</comment>